<dbReference type="STRING" id="1618443.UV73_C0011G0025"/>
<sequence>MNQAKSLVPAALSFIFRPFLKEGLWQKKHPYSYYADSGSTGIGATVNRQVEVTARRTDKNAIFFNGQSIDLPTVATALNFLDSSPLGIKINSPLPLGWGFGISGASALGALLSADALWKLKTPRSKLVMMAHAAEITDKTGLGTVATQTTGGFLNKLKPGIPPRFQKIRLTGRKLYAVMLGPIATKGILESPESLSRISKAADSALKKIREASRLGLDEILKLSYDYCRQSRLLTGRTESIIRKINRSGGIATMNILGEVVLANIPFGDHSFRQEELIITGEIAQLEK</sequence>
<reference evidence="3 4" key="1">
    <citation type="journal article" date="2015" name="Nature">
        <title>rRNA introns, odd ribosomes, and small enigmatic genomes across a large radiation of phyla.</title>
        <authorList>
            <person name="Brown C.T."/>
            <person name="Hug L.A."/>
            <person name="Thomas B.C."/>
            <person name="Sharon I."/>
            <person name="Castelle C.J."/>
            <person name="Singh A."/>
            <person name="Wilkins M.J."/>
            <person name="Williams K.H."/>
            <person name="Banfield J.F."/>
        </authorList>
    </citation>
    <scope>NUCLEOTIDE SEQUENCE [LARGE SCALE GENOMIC DNA]</scope>
</reference>
<evidence type="ECO:0000313" key="3">
    <source>
        <dbReference type="EMBL" id="KKS96353.1"/>
    </source>
</evidence>
<evidence type="ECO:0000313" key="4">
    <source>
        <dbReference type="Proteomes" id="UP000034894"/>
    </source>
</evidence>
<dbReference type="InterPro" id="IPR014721">
    <property type="entry name" value="Ribsml_uS5_D2-typ_fold_subgr"/>
</dbReference>
<dbReference type="GO" id="GO:0016301">
    <property type="term" value="F:kinase activity"/>
    <property type="evidence" value="ECO:0007669"/>
    <property type="project" value="UniProtKB-KW"/>
</dbReference>
<dbReference type="Gene3D" id="3.30.230.10">
    <property type="match status" value="1"/>
</dbReference>
<dbReference type="InterPro" id="IPR006204">
    <property type="entry name" value="GHMP_kinase_N_dom"/>
</dbReference>
<name>A0A0G1GBP5_9BACT</name>
<dbReference type="GO" id="GO:0005524">
    <property type="term" value="F:ATP binding"/>
    <property type="evidence" value="ECO:0007669"/>
    <property type="project" value="InterPro"/>
</dbReference>
<dbReference type="InterPro" id="IPR012043">
    <property type="entry name" value="PoK"/>
</dbReference>
<dbReference type="Pfam" id="PF00288">
    <property type="entry name" value="GHMP_kinases_N"/>
    <property type="match status" value="1"/>
</dbReference>
<protein>
    <recommendedName>
        <fullName evidence="2">GHMP kinase N-terminal domain-containing protein</fullName>
    </recommendedName>
</protein>
<gene>
    <name evidence="3" type="ORF">UV73_C0011G0025</name>
</gene>
<dbReference type="SUPFAM" id="SSF54211">
    <property type="entry name" value="Ribosomal protein S5 domain 2-like"/>
    <property type="match status" value="1"/>
</dbReference>
<proteinExistence type="predicted"/>
<evidence type="ECO:0000256" key="1">
    <source>
        <dbReference type="ARBA" id="ARBA00022777"/>
    </source>
</evidence>
<feature type="domain" description="GHMP kinase N-terminal" evidence="2">
    <location>
        <begin position="82"/>
        <end position="152"/>
    </location>
</feature>
<dbReference type="PANTHER" id="PTHR42282:SF1">
    <property type="entry name" value="PANTOATE KINASE"/>
    <property type="match status" value="1"/>
</dbReference>
<comment type="caution">
    <text evidence="3">The sequence shown here is derived from an EMBL/GenBank/DDBJ whole genome shotgun (WGS) entry which is preliminary data.</text>
</comment>
<dbReference type="Proteomes" id="UP000034894">
    <property type="component" value="Unassembled WGS sequence"/>
</dbReference>
<dbReference type="EMBL" id="LCFP01000011">
    <property type="protein sequence ID" value="KKS96353.1"/>
    <property type="molecule type" value="Genomic_DNA"/>
</dbReference>
<dbReference type="PANTHER" id="PTHR42282">
    <property type="entry name" value="PANTOATE KINASE-RELATED"/>
    <property type="match status" value="1"/>
</dbReference>
<keyword evidence="1" id="KW-0808">Transferase</keyword>
<dbReference type="AlphaFoldDB" id="A0A0G1GBP5"/>
<keyword evidence="1" id="KW-0418">Kinase</keyword>
<organism evidence="3 4">
    <name type="scientific">Candidatus Gottesmanbacteria bacterium GW2011_GWA2_43_14</name>
    <dbReference type="NCBI Taxonomy" id="1618443"/>
    <lineage>
        <taxon>Bacteria</taxon>
        <taxon>Candidatus Gottesmaniibacteriota</taxon>
    </lineage>
</organism>
<dbReference type="InterPro" id="IPR020568">
    <property type="entry name" value="Ribosomal_Su5_D2-typ_SF"/>
</dbReference>
<accession>A0A0G1GBP5</accession>
<evidence type="ECO:0000259" key="2">
    <source>
        <dbReference type="Pfam" id="PF00288"/>
    </source>
</evidence>